<comment type="caution">
    <text evidence="2">The sequence shown here is derived from an EMBL/GenBank/DDBJ whole genome shotgun (WGS) entry which is preliminary data.</text>
</comment>
<keyword evidence="3" id="KW-1185">Reference proteome</keyword>
<organism evidence="2 3">
    <name type="scientific">Metarhizium humberi</name>
    <dbReference type="NCBI Taxonomy" id="2596975"/>
    <lineage>
        <taxon>Eukaryota</taxon>
        <taxon>Fungi</taxon>
        <taxon>Dikarya</taxon>
        <taxon>Ascomycota</taxon>
        <taxon>Pezizomycotina</taxon>
        <taxon>Sordariomycetes</taxon>
        <taxon>Hypocreomycetidae</taxon>
        <taxon>Hypocreales</taxon>
        <taxon>Clavicipitaceae</taxon>
        <taxon>Metarhizium</taxon>
    </lineage>
</organism>
<dbReference type="EMBL" id="JACEFI010000006">
    <property type="protein sequence ID" value="KAH0598137.1"/>
    <property type="molecule type" value="Genomic_DNA"/>
</dbReference>
<proteinExistence type="predicted"/>
<dbReference type="PANTHER" id="PTHR35040:SF9">
    <property type="entry name" value="4-LIKE CELL SURFACE PROTEIN, PUTATIVE (AFU_ORTHOLOGUE AFUA_4G14080)-RELATED"/>
    <property type="match status" value="1"/>
</dbReference>
<protein>
    <recommendedName>
        <fullName evidence="4">Spherulation-specific family 4</fullName>
    </recommendedName>
</protein>
<dbReference type="Pfam" id="PF12138">
    <property type="entry name" value="Spherulin4"/>
    <property type="match status" value="1"/>
</dbReference>
<dbReference type="PANTHER" id="PTHR35040">
    <property type="match status" value="1"/>
</dbReference>
<dbReference type="Proteomes" id="UP000764110">
    <property type="component" value="Unassembled WGS sequence"/>
</dbReference>
<feature type="compositionally biased region" description="Basic and acidic residues" evidence="1">
    <location>
        <begin position="1"/>
        <end position="17"/>
    </location>
</feature>
<sequence length="411" mass="44948">MCTDMMDRWHGSRDKSGRTNTGSRRWGWLQLSICTRDEQGLGAIDVPAYAMRAPPQTPDWLVMSTGEENPELIACPAVSTTGPSGDHESATPSPSTLAALQVVLARRGLGCRRRHHCHCRAAGRSAPAPQPQAAASHQRHPPALHLPARRLVLESGVRRVSVPSVSPFPPSWSTEYKSLTPDNNTCSVSRRPDLNFTVIVNPSSGPGSSPYPDVHYDAAIRRLNSYPNIETVGYVRTGYATRNLSDVTAEVAVYSGWFSNASALAMHGIFFDEAPHEYSPEAVEFLRAADSFVKSAPGLQGRKTVTLQIIHNPGVIPDARFNGSDVDVTVVFEETYDVWQDRSRSLAALPKTRGAYSVMVNTVPTMSNGTLSQFVNELSDLAKYVFITSLNVDFYNSFANDWLDFVGQVPA</sequence>
<accession>A0A9P8MDW5</accession>
<name>A0A9P8MDW5_9HYPO</name>
<dbReference type="InterPro" id="IPR021986">
    <property type="entry name" value="Spherulin4"/>
</dbReference>
<evidence type="ECO:0008006" key="4">
    <source>
        <dbReference type="Google" id="ProtNLM"/>
    </source>
</evidence>
<evidence type="ECO:0000256" key="1">
    <source>
        <dbReference type="SAM" id="MobiDB-lite"/>
    </source>
</evidence>
<dbReference type="AlphaFoldDB" id="A0A9P8MDW5"/>
<evidence type="ECO:0000313" key="3">
    <source>
        <dbReference type="Proteomes" id="UP000764110"/>
    </source>
</evidence>
<feature type="region of interest" description="Disordered" evidence="1">
    <location>
        <begin position="1"/>
        <end position="22"/>
    </location>
</feature>
<evidence type="ECO:0000313" key="2">
    <source>
        <dbReference type="EMBL" id="KAH0598137.1"/>
    </source>
</evidence>
<reference evidence="2 3" key="1">
    <citation type="submission" date="2020-07" db="EMBL/GenBank/DDBJ databases">
        <title>Metarhizium humberi genome.</title>
        <authorList>
            <person name="Lysoe E."/>
        </authorList>
    </citation>
    <scope>NUCLEOTIDE SEQUENCE [LARGE SCALE GENOMIC DNA]</scope>
    <source>
        <strain evidence="2 3">ESALQ1638</strain>
    </source>
</reference>
<gene>
    <name evidence="2" type="ORF">MHUMG1_04509</name>
</gene>